<dbReference type="EMBL" id="SJZB01000027">
    <property type="protein sequence ID" value="TCJ15378.1"/>
    <property type="molecule type" value="Genomic_DNA"/>
</dbReference>
<organism evidence="1 2">
    <name type="scientific">Parasulfuritortus cantonensis</name>
    <dbReference type="NCBI Taxonomy" id="2528202"/>
    <lineage>
        <taxon>Bacteria</taxon>
        <taxon>Pseudomonadati</taxon>
        <taxon>Pseudomonadota</taxon>
        <taxon>Betaproteobacteria</taxon>
        <taxon>Nitrosomonadales</taxon>
        <taxon>Thiobacillaceae</taxon>
        <taxon>Parasulfuritortus</taxon>
    </lineage>
</organism>
<protein>
    <submittedName>
        <fullName evidence="1">Uncharacterized protein</fullName>
    </submittedName>
</protein>
<name>A0A4R1BED3_9PROT</name>
<dbReference type="AlphaFoldDB" id="A0A4R1BED3"/>
<dbReference type="RefSeq" id="WP_131446047.1">
    <property type="nucleotide sequence ID" value="NZ_SJZB01000027.1"/>
</dbReference>
<dbReference type="Proteomes" id="UP000295443">
    <property type="component" value="Unassembled WGS sequence"/>
</dbReference>
<evidence type="ECO:0000313" key="2">
    <source>
        <dbReference type="Proteomes" id="UP000295443"/>
    </source>
</evidence>
<comment type="caution">
    <text evidence="1">The sequence shown here is derived from an EMBL/GenBank/DDBJ whole genome shotgun (WGS) entry which is preliminary data.</text>
</comment>
<reference evidence="1 2" key="1">
    <citation type="submission" date="2019-03" db="EMBL/GenBank/DDBJ databases">
        <title>Genome sequence of Thiobacillaceae bacterium LSR1, a sulfur-oxidizing bacterium isolated from freshwater sediment.</title>
        <authorList>
            <person name="Li S."/>
        </authorList>
    </citation>
    <scope>NUCLEOTIDE SEQUENCE [LARGE SCALE GENOMIC DNA]</scope>
    <source>
        <strain evidence="1 2">LSR1</strain>
    </source>
</reference>
<evidence type="ECO:0000313" key="1">
    <source>
        <dbReference type="EMBL" id="TCJ15378.1"/>
    </source>
</evidence>
<accession>A0A4R1BED3</accession>
<proteinExistence type="predicted"/>
<sequence length="134" mass="15481">MHHFYDSASREDVYLSDDKPTRGLIKMRCMDNSQHQFPHPMCRVESDYQPNPEQNMGKSDSTTVLLLQYFFSIEYAPDLRTIDQNLKQLFDGFIDAAPRDLTMLDMGRFCQANEAGMLAAWRTVALVWKPIRGA</sequence>
<gene>
    <name evidence="1" type="ORF">EZJ19_07110</name>
</gene>
<keyword evidence="2" id="KW-1185">Reference proteome</keyword>